<evidence type="ECO:0000256" key="6">
    <source>
        <dbReference type="SAM" id="Phobius"/>
    </source>
</evidence>
<dbReference type="KEGG" id="mama:GII36_04400"/>
<feature type="transmembrane region" description="Helical" evidence="6">
    <location>
        <begin position="259"/>
        <end position="282"/>
    </location>
</feature>
<feature type="transmembrane region" description="Helical" evidence="6">
    <location>
        <begin position="335"/>
        <end position="356"/>
    </location>
</feature>
<feature type="transmembrane region" description="Helical" evidence="6">
    <location>
        <begin position="181"/>
        <end position="202"/>
    </location>
</feature>
<dbReference type="AlphaFoldDB" id="A0A857MR15"/>
<reference evidence="7" key="1">
    <citation type="journal article" date="2021" name="Nat. Microbiol.">
        <title>Cocultivation of an ultrasmall environmental parasitic bacterium with lytic ability against bacteria associated with wastewater foams.</title>
        <authorList>
            <person name="Batinovic S."/>
            <person name="Rose J.J.A."/>
            <person name="Ratcliffe J."/>
            <person name="Seviour R.J."/>
            <person name="Petrovski S."/>
        </authorList>
    </citation>
    <scope>NUCLEOTIDE SEQUENCE</scope>
    <source>
        <strain evidence="7">JR1</strain>
    </source>
</reference>
<keyword evidence="8" id="KW-1185">Reference proteome</keyword>
<evidence type="ECO:0000313" key="8">
    <source>
        <dbReference type="Proteomes" id="UP001059824"/>
    </source>
</evidence>
<feature type="transmembrane region" description="Helical" evidence="6">
    <location>
        <begin position="223"/>
        <end position="247"/>
    </location>
</feature>
<dbReference type="InterPro" id="IPR002797">
    <property type="entry name" value="Polysacc_synth"/>
</dbReference>
<feature type="transmembrane region" description="Helical" evidence="6">
    <location>
        <begin position="363"/>
        <end position="383"/>
    </location>
</feature>
<keyword evidence="4 6" id="KW-1133">Transmembrane helix</keyword>
<sequence>MSTLTQKITALRTDRQMKNSLYLLVGSLATAGFGFIFWIIAARLFDPPTVGIATVLVSLSSLISLLSLAGFDSSFVRFLPRSQHKNAYINSGMVVTTALSIILSCVFLVISYFTTPDLRGIISSPLIIVLFTTLTVASSLNLLTNSVFIAHREAGYIVVINTVFNIVKVILPFAFIPYGSVGVFVAAGAAQAVGLVLSLYYMHVRYNYRPRLAIDSRALRQTFSYTFGVYVGSVLNLLPPTLLPLIITQQLGAASTAYYYMAFNIVTIIFTVAYSAMQSAFAESAHDETKLRQNVLQGIKSSLFFTIPAIAGCLMLGSHVLGVFGHAYAQAATPLLWIMGLSAVAVTLYSALGAVLKIAHDTTSFIATNVAYVLVIVVGSYLLMPQYGLLGIGYAWFAGNIIAIIVGGLCHVRYRRTMTITAADTAHPPAQ</sequence>
<dbReference type="InterPro" id="IPR050833">
    <property type="entry name" value="Poly_Biosynth_Transport"/>
</dbReference>
<dbReference type="RefSeq" id="WP_260762873.1">
    <property type="nucleotide sequence ID" value="NZ_CP045921.1"/>
</dbReference>
<evidence type="ECO:0000313" key="7">
    <source>
        <dbReference type="EMBL" id="QHN43070.1"/>
    </source>
</evidence>
<evidence type="ECO:0000256" key="4">
    <source>
        <dbReference type="ARBA" id="ARBA00022989"/>
    </source>
</evidence>
<keyword evidence="2" id="KW-1003">Cell membrane</keyword>
<feature type="transmembrane region" description="Helical" evidence="6">
    <location>
        <begin position="120"/>
        <end position="143"/>
    </location>
</feature>
<name>A0A857MR15_9BACT</name>
<comment type="subcellular location">
    <subcellularLocation>
        <location evidence="1">Cell membrane</location>
        <topology evidence="1">Multi-pass membrane protein</topology>
    </subcellularLocation>
</comment>
<keyword evidence="5 6" id="KW-0472">Membrane</keyword>
<accession>A0A857MR15</accession>
<protein>
    <submittedName>
        <fullName evidence="7">Oligosaccharide flippase family protein</fullName>
    </submittedName>
</protein>
<feature type="transmembrane region" description="Helical" evidence="6">
    <location>
        <begin position="92"/>
        <end position="114"/>
    </location>
</feature>
<evidence type="ECO:0000256" key="1">
    <source>
        <dbReference type="ARBA" id="ARBA00004651"/>
    </source>
</evidence>
<feature type="transmembrane region" description="Helical" evidence="6">
    <location>
        <begin position="389"/>
        <end position="410"/>
    </location>
</feature>
<evidence type="ECO:0000256" key="3">
    <source>
        <dbReference type="ARBA" id="ARBA00022692"/>
    </source>
</evidence>
<feature type="transmembrane region" description="Helical" evidence="6">
    <location>
        <begin position="51"/>
        <end position="71"/>
    </location>
</feature>
<gene>
    <name evidence="7" type="ORF">GII36_04400</name>
</gene>
<feature type="transmembrane region" description="Helical" evidence="6">
    <location>
        <begin position="303"/>
        <end position="329"/>
    </location>
</feature>
<evidence type="ECO:0000256" key="5">
    <source>
        <dbReference type="ARBA" id="ARBA00023136"/>
    </source>
</evidence>
<feature type="transmembrane region" description="Helical" evidence="6">
    <location>
        <begin position="155"/>
        <end position="175"/>
    </location>
</feature>
<organism evidence="7 8">
    <name type="scientific">Candidatus Mycosynbacter amalyticus</name>
    <dbReference type="NCBI Taxonomy" id="2665156"/>
    <lineage>
        <taxon>Bacteria</taxon>
        <taxon>Candidatus Saccharimonadota</taxon>
        <taxon>Candidatus Saccharimonadota incertae sedis</taxon>
        <taxon>Candidatus Mycosynbacter</taxon>
    </lineage>
</organism>
<dbReference type="Pfam" id="PF01943">
    <property type="entry name" value="Polysacc_synt"/>
    <property type="match status" value="1"/>
</dbReference>
<dbReference type="PANTHER" id="PTHR30250:SF11">
    <property type="entry name" value="O-ANTIGEN TRANSPORTER-RELATED"/>
    <property type="match status" value="1"/>
</dbReference>
<dbReference type="PANTHER" id="PTHR30250">
    <property type="entry name" value="PST FAMILY PREDICTED COLANIC ACID TRANSPORTER"/>
    <property type="match status" value="1"/>
</dbReference>
<dbReference type="GO" id="GO:0005886">
    <property type="term" value="C:plasma membrane"/>
    <property type="evidence" value="ECO:0007669"/>
    <property type="project" value="UniProtKB-SubCell"/>
</dbReference>
<keyword evidence="3 6" id="KW-0812">Transmembrane</keyword>
<proteinExistence type="predicted"/>
<dbReference type="EMBL" id="CP045921">
    <property type="protein sequence ID" value="QHN43070.1"/>
    <property type="molecule type" value="Genomic_DNA"/>
</dbReference>
<feature type="transmembrane region" description="Helical" evidence="6">
    <location>
        <begin position="21"/>
        <end position="45"/>
    </location>
</feature>
<dbReference type="Proteomes" id="UP001059824">
    <property type="component" value="Chromosome"/>
</dbReference>
<evidence type="ECO:0000256" key="2">
    <source>
        <dbReference type="ARBA" id="ARBA00022475"/>
    </source>
</evidence>